<reference evidence="10 11" key="1">
    <citation type="submission" date="2023-07" db="EMBL/GenBank/DDBJ databases">
        <title>Genomic Encyclopedia of Type Strains, Phase IV (KMG-IV): sequencing the most valuable type-strain genomes for metagenomic binning, comparative biology and taxonomic classification.</title>
        <authorList>
            <person name="Goeker M."/>
        </authorList>
    </citation>
    <scope>NUCLEOTIDE SEQUENCE [LARGE SCALE GENOMIC DNA]</scope>
    <source>
        <strain evidence="10 11">DSM 12751</strain>
    </source>
</reference>
<proteinExistence type="inferred from homology"/>
<comment type="similarity">
    <text evidence="2">Belongs to the peptidase A24 family.</text>
</comment>
<protein>
    <submittedName>
        <fullName evidence="10">Leader peptidase (Prepilin peptidase)/N-methyltransferase</fullName>
        <ecNumber evidence="10">2.1.1.-</ecNumber>
        <ecNumber evidence="10">3.4.23.43</ecNumber>
    </submittedName>
</protein>
<dbReference type="EC" id="2.1.1.-" evidence="10"/>
<dbReference type="Pfam" id="PF01478">
    <property type="entry name" value="Peptidase_A24"/>
    <property type="match status" value="1"/>
</dbReference>
<dbReference type="EMBL" id="JAUSTY010000001">
    <property type="protein sequence ID" value="MDQ0164295.1"/>
    <property type="molecule type" value="Genomic_DNA"/>
</dbReference>
<evidence type="ECO:0000256" key="7">
    <source>
        <dbReference type="SAM" id="Phobius"/>
    </source>
</evidence>
<dbReference type="InterPro" id="IPR050882">
    <property type="entry name" value="Prepilin_peptidase/N-MTase"/>
</dbReference>
<dbReference type="GO" id="GO:0004190">
    <property type="term" value="F:aspartic-type endopeptidase activity"/>
    <property type="evidence" value="ECO:0007669"/>
    <property type="project" value="UniProtKB-EC"/>
</dbReference>
<comment type="subcellular location">
    <subcellularLocation>
        <location evidence="1">Cell membrane</location>
        <topology evidence="1">Multi-pass membrane protein</topology>
    </subcellularLocation>
</comment>
<dbReference type="PANTHER" id="PTHR30487:SF0">
    <property type="entry name" value="PREPILIN LEADER PEPTIDASE_N-METHYLTRANSFERASE-RELATED"/>
    <property type="match status" value="1"/>
</dbReference>
<dbReference type="Proteomes" id="UP001235840">
    <property type="component" value="Unassembled WGS sequence"/>
</dbReference>
<feature type="transmembrane region" description="Helical" evidence="7">
    <location>
        <begin position="220"/>
        <end position="243"/>
    </location>
</feature>
<accession>A0ABT9VUJ1</accession>
<comment type="caution">
    <text evidence="10">The sequence shown here is derived from an EMBL/GenBank/DDBJ whole genome shotgun (WGS) entry which is preliminary data.</text>
</comment>
<name>A0ABT9VUJ1_9BACI</name>
<keyword evidence="6 7" id="KW-0472">Membrane</keyword>
<feature type="domain" description="Prepilin peptidase A24 N-terminal" evidence="9">
    <location>
        <begin position="10"/>
        <end position="90"/>
    </location>
</feature>
<gene>
    <name evidence="10" type="ORF">J2S11_000194</name>
</gene>
<evidence type="ECO:0000313" key="10">
    <source>
        <dbReference type="EMBL" id="MDQ0164295.1"/>
    </source>
</evidence>
<keyword evidence="4 7" id="KW-0812">Transmembrane</keyword>
<dbReference type="EC" id="3.4.23.43" evidence="10"/>
<organism evidence="10 11">
    <name type="scientific">Caldalkalibacillus horti</name>
    <dbReference type="NCBI Taxonomy" id="77523"/>
    <lineage>
        <taxon>Bacteria</taxon>
        <taxon>Bacillati</taxon>
        <taxon>Bacillota</taxon>
        <taxon>Bacilli</taxon>
        <taxon>Bacillales</taxon>
        <taxon>Bacillaceae</taxon>
        <taxon>Caldalkalibacillus</taxon>
    </lineage>
</organism>
<feature type="transmembrane region" description="Helical" evidence="7">
    <location>
        <begin position="119"/>
        <end position="139"/>
    </location>
</feature>
<dbReference type="PANTHER" id="PTHR30487">
    <property type="entry name" value="TYPE 4 PREPILIN-LIKE PROTEINS LEADER PEPTIDE-PROCESSING ENZYME"/>
    <property type="match status" value="1"/>
</dbReference>
<evidence type="ECO:0000256" key="3">
    <source>
        <dbReference type="ARBA" id="ARBA00022475"/>
    </source>
</evidence>
<keyword evidence="11" id="KW-1185">Reference proteome</keyword>
<dbReference type="Pfam" id="PF06750">
    <property type="entry name" value="A24_N_bact"/>
    <property type="match status" value="1"/>
</dbReference>
<keyword evidence="3" id="KW-1003">Cell membrane</keyword>
<feature type="transmembrane region" description="Helical" evidence="7">
    <location>
        <begin position="85"/>
        <end position="112"/>
    </location>
</feature>
<dbReference type="GO" id="GO:0008168">
    <property type="term" value="F:methyltransferase activity"/>
    <property type="evidence" value="ECO:0007669"/>
    <property type="project" value="UniProtKB-KW"/>
</dbReference>
<dbReference type="GO" id="GO:0032259">
    <property type="term" value="P:methylation"/>
    <property type="evidence" value="ECO:0007669"/>
    <property type="project" value="UniProtKB-KW"/>
</dbReference>
<dbReference type="RefSeq" id="WP_307389693.1">
    <property type="nucleotide sequence ID" value="NZ_BAAADK010000009.1"/>
</dbReference>
<evidence type="ECO:0000256" key="4">
    <source>
        <dbReference type="ARBA" id="ARBA00022692"/>
    </source>
</evidence>
<evidence type="ECO:0000256" key="2">
    <source>
        <dbReference type="ARBA" id="ARBA00005801"/>
    </source>
</evidence>
<evidence type="ECO:0000256" key="6">
    <source>
        <dbReference type="ARBA" id="ARBA00023136"/>
    </source>
</evidence>
<dbReference type="InterPro" id="IPR000045">
    <property type="entry name" value="Prepilin_IV_endopep_pep"/>
</dbReference>
<evidence type="ECO:0000256" key="1">
    <source>
        <dbReference type="ARBA" id="ARBA00004651"/>
    </source>
</evidence>
<dbReference type="InterPro" id="IPR010627">
    <property type="entry name" value="Prepilin_pept_A24_N"/>
</dbReference>
<dbReference type="Gene3D" id="1.20.120.1220">
    <property type="match status" value="1"/>
</dbReference>
<keyword evidence="10" id="KW-0489">Methyltransferase</keyword>
<sequence>MLDLFVLLGGFILATLLSKVGTSLLHKKALFSLPSHCLQCKQALPSFNHISQMRQLLSPYSCPSCSFHSSPFYPTSELLITFSIYLAYLQIGVSWELILGIGLVIVLALSVLTDMRSGLILDKVTLPAIALFAFLRIFIGEHSILFYYLGAGVGFLLLLLIAVFSRGGMGGGDIKLYTAIGFVLGPWYTLMSLFIASFLAAICGMALILAKKKSRKESLIFGPFIAFGAFVSYLYGSVIWDWYRQW</sequence>
<evidence type="ECO:0000259" key="8">
    <source>
        <dbReference type="Pfam" id="PF01478"/>
    </source>
</evidence>
<keyword evidence="5 7" id="KW-1133">Transmembrane helix</keyword>
<evidence type="ECO:0000256" key="5">
    <source>
        <dbReference type="ARBA" id="ARBA00022989"/>
    </source>
</evidence>
<feature type="domain" description="Prepilin type IV endopeptidase peptidase" evidence="8">
    <location>
        <begin position="103"/>
        <end position="204"/>
    </location>
</feature>
<keyword evidence="10" id="KW-0808">Transferase</keyword>
<feature type="transmembrane region" description="Helical" evidence="7">
    <location>
        <begin position="145"/>
        <end position="164"/>
    </location>
</feature>
<evidence type="ECO:0000313" key="11">
    <source>
        <dbReference type="Proteomes" id="UP001235840"/>
    </source>
</evidence>
<keyword evidence="10" id="KW-0378">Hydrolase</keyword>
<feature type="transmembrane region" description="Helical" evidence="7">
    <location>
        <begin position="176"/>
        <end position="208"/>
    </location>
</feature>
<evidence type="ECO:0000259" key="9">
    <source>
        <dbReference type="Pfam" id="PF06750"/>
    </source>
</evidence>